<sequence>MSNNNTRNSQNSRSSFKGLQILVEDLRKKRDKLNQKTKTYINDLQEIETEINVDLKNAKDKYKKKRDFWNNKVRELKEKKIEYKALFEKLLEEKKSIRKKRKNSDNIISIKQVERKIDNLERRIETENLDIAEENALIDIIKELAESKYRFLAEQQNSDLVKLERKIEIVKINLSKIYDSLNKWSDKSQENHAKMLELFKNVDELREKKRLMEEDLIENKKTADSYHEQYLQVMNQRKKISKNKRPNNRSYKKSPSSFERIRKKNAMIEDIKKNKLAEALEKHKAGKKLNLFEARLILEKSER</sequence>
<comment type="caution">
    <text evidence="2">The sequence shown here is derived from an EMBL/GenBank/DDBJ whole genome shotgun (WGS) entry which is preliminary data.</text>
</comment>
<evidence type="ECO:0008006" key="3">
    <source>
        <dbReference type="Google" id="ProtNLM"/>
    </source>
</evidence>
<dbReference type="InterPro" id="IPR055545">
    <property type="entry name" value="DUF7121"/>
</dbReference>
<gene>
    <name evidence="2" type="ORF">LCGC14_0575020</name>
</gene>
<reference evidence="2" key="1">
    <citation type="journal article" date="2015" name="Nature">
        <title>Complex archaea that bridge the gap between prokaryotes and eukaryotes.</title>
        <authorList>
            <person name="Spang A."/>
            <person name="Saw J.H."/>
            <person name="Jorgensen S.L."/>
            <person name="Zaremba-Niedzwiedzka K."/>
            <person name="Martijn J."/>
            <person name="Lind A.E."/>
            <person name="van Eijk R."/>
            <person name="Schleper C."/>
            <person name="Guy L."/>
            <person name="Ettema T.J."/>
        </authorList>
    </citation>
    <scope>NUCLEOTIDE SEQUENCE</scope>
</reference>
<dbReference type="EMBL" id="LAZR01000855">
    <property type="protein sequence ID" value="KKN56154.1"/>
    <property type="molecule type" value="Genomic_DNA"/>
</dbReference>
<proteinExistence type="predicted"/>
<dbReference type="AlphaFoldDB" id="A0A0F9RN21"/>
<feature type="coiled-coil region" evidence="1">
    <location>
        <begin position="16"/>
        <end position="222"/>
    </location>
</feature>
<evidence type="ECO:0000256" key="1">
    <source>
        <dbReference type="SAM" id="Coils"/>
    </source>
</evidence>
<organism evidence="2">
    <name type="scientific">marine sediment metagenome</name>
    <dbReference type="NCBI Taxonomy" id="412755"/>
    <lineage>
        <taxon>unclassified sequences</taxon>
        <taxon>metagenomes</taxon>
        <taxon>ecological metagenomes</taxon>
    </lineage>
</organism>
<protein>
    <recommendedName>
        <fullName evidence="3">Phosphoserine phosphatase</fullName>
    </recommendedName>
</protein>
<name>A0A0F9RN21_9ZZZZ</name>
<accession>A0A0F9RN21</accession>
<dbReference type="Pfam" id="PF23435">
    <property type="entry name" value="DUF7121"/>
    <property type="match status" value="1"/>
</dbReference>
<evidence type="ECO:0000313" key="2">
    <source>
        <dbReference type="EMBL" id="KKN56154.1"/>
    </source>
</evidence>
<keyword evidence="1" id="KW-0175">Coiled coil</keyword>